<feature type="region of interest" description="Disordered" evidence="1">
    <location>
        <begin position="20"/>
        <end position="41"/>
    </location>
</feature>
<organism evidence="2 3">
    <name type="scientific">Trifolium medium</name>
    <dbReference type="NCBI Taxonomy" id="97028"/>
    <lineage>
        <taxon>Eukaryota</taxon>
        <taxon>Viridiplantae</taxon>
        <taxon>Streptophyta</taxon>
        <taxon>Embryophyta</taxon>
        <taxon>Tracheophyta</taxon>
        <taxon>Spermatophyta</taxon>
        <taxon>Magnoliopsida</taxon>
        <taxon>eudicotyledons</taxon>
        <taxon>Gunneridae</taxon>
        <taxon>Pentapetalae</taxon>
        <taxon>rosids</taxon>
        <taxon>fabids</taxon>
        <taxon>Fabales</taxon>
        <taxon>Fabaceae</taxon>
        <taxon>Papilionoideae</taxon>
        <taxon>50 kb inversion clade</taxon>
        <taxon>NPAAA clade</taxon>
        <taxon>Hologalegina</taxon>
        <taxon>IRL clade</taxon>
        <taxon>Trifolieae</taxon>
        <taxon>Trifolium</taxon>
    </lineage>
</organism>
<proteinExistence type="predicted"/>
<name>A0A392SAY6_9FABA</name>
<reference evidence="2 3" key="1">
    <citation type="journal article" date="2018" name="Front. Plant Sci.">
        <title>Red Clover (Trifolium pratense) and Zigzag Clover (T. medium) - A Picture of Genomic Similarities and Differences.</title>
        <authorList>
            <person name="Dluhosova J."/>
            <person name="Istvanek J."/>
            <person name="Nedelnik J."/>
            <person name="Repkova J."/>
        </authorList>
    </citation>
    <scope>NUCLEOTIDE SEQUENCE [LARGE SCALE GENOMIC DNA]</scope>
    <source>
        <strain evidence="3">cv. 10/8</strain>
        <tissue evidence="2">Leaf</tissue>
    </source>
</reference>
<dbReference type="EMBL" id="LXQA010339997">
    <property type="protein sequence ID" value="MCI45130.1"/>
    <property type="molecule type" value="Genomic_DNA"/>
</dbReference>
<keyword evidence="3" id="KW-1185">Reference proteome</keyword>
<feature type="non-terminal residue" evidence="2">
    <location>
        <position position="1"/>
    </location>
</feature>
<dbReference type="AlphaFoldDB" id="A0A392SAY6"/>
<evidence type="ECO:0000313" key="2">
    <source>
        <dbReference type="EMBL" id="MCI45130.1"/>
    </source>
</evidence>
<evidence type="ECO:0000256" key="1">
    <source>
        <dbReference type="SAM" id="MobiDB-lite"/>
    </source>
</evidence>
<dbReference type="Proteomes" id="UP000265520">
    <property type="component" value="Unassembled WGS sequence"/>
</dbReference>
<sequence length="60" mass="6662">LEAVSEAVFAPEVVLEPKPEVDEHKYADEQEEEEENMVEASGEVLPCTRPIFPDISSMAT</sequence>
<evidence type="ECO:0000313" key="3">
    <source>
        <dbReference type="Proteomes" id="UP000265520"/>
    </source>
</evidence>
<accession>A0A392SAY6</accession>
<protein>
    <submittedName>
        <fullName evidence="2">Uncharacterized protein</fullName>
    </submittedName>
</protein>
<comment type="caution">
    <text evidence="2">The sequence shown here is derived from an EMBL/GenBank/DDBJ whole genome shotgun (WGS) entry which is preliminary data.</text>
</comment>